<evidence type="ECO:0000313" key="4">
    <source>
        <dbReference type="EMBL" id="WWT54942.1"/>
    </source>
</evidence>
<reference evidence="4 5" key="1">
    <citation type="submission" date="2024-02" db="EMBL/GenBank/DDBJ databases">
        <title>Distribution and functional of Brevundimonas-related endobacteria within Verticillium dahliae.</title>
        <authorList>
            <person name="Zeng H."/>
        </authorList>
    </citation>
    <scope>NUCLEOTIDE SEQUENCE [LARGE SCALE GENOMIC DNA]</scope>
    <source>
        <strain evidence="4 5">TRM 44200</strain>
    </source>
</reference>
<evidence type="ECO:0000313" key="5">
    <source>
        <dbReference type="Proteomes" id="UP001363460"/>
    </source>
</evidence>
<feature type="chain" id="PRO_5045152528" evidence="2">
    <location>
        <begin position="21"/>
        <end position="656"/>
    </location>
</feature>
<evidence type="ECO:0000259" key="3">
    <source>
        <dbReference type="Pfam" id="PF00326"/>
    </source>
</evidence>
<name>A0ABZ2ICH3_9CAUL</name>
<feature type="signal peptide" evidence="2">
    <location>
        <begin position="1"/>
        <end position="20"/>
    </location>
</feature>
<dbReference type="InterPro" id="IPR001375">
    <property type="entry name" value="Peptidase_S9_cat"/>
</dbReference>
<dbReference type="Pfam" id="PF00326">
    <property type="entry name" value="Peptidase_S9"/>
    <property type="match status" value="1"/>
</dbReference>
<proteinExistence type="predicted"/>
<dbReference type="InterPro" id="IPR029058">
    <property type="entry name" value="AB_hydrolase_fold"/>
</dbReference>
<dbReference type="PANTHER" id="PTHR42776">
    <property type="entry name" value="SERINE PEPTIDASE S9 FAMILY MEMBER"/>
    <property type="match status" value="1"/>
</dbReference>
<protein>
    <submittedName>
        <fullName evidence="4">S9 family peptidase</fullName>
        <ecNumber evidence="4">3.4.-.-</ecNumber>
    </submittedName>
</protein>
<accession>A0ABZ2ICH3</accession>
<organism evidence="4 5">
    <name type="scientific">Brevundimonas olei</name>
    <dbReference type="NCBI Taxonomy" id="657642"/>
    <lineage>
        <taxon>Bacteria</taxon>
        <taxon>Pseudomonadati</taxon>
        <taxon>Pseudomonadota</taxon>
        <taxon>Alphaproteobacteria</taxon>
        <taxon>Caulobacterales</taxon>
        <taxon>Caulobacteraceae</taxon>
        <taxon>Brevundimonas</taxon>
    </lineage>
</organism>
<evidence type="ECO:0000256" key="1">
    <source>
        <dbReference type="ARBA" id="ARBA00022801"/>
    </source>
</evidence>
<keyword evidence="2" id="KW-0732">Signal</keyword>
<gene>
    <name evidence="4" type="ORF">V8J38_00455</name>
</gene>
<feature type="domain" description="Peptidase S9 prolyl oligopeptidase catalytic" evidence="3">
    <location>
        <begin position="440"/>
        <end position="652"/>
    </location>
</feature>
<dbReference type="SUPFAM" id="SSF53474">
    <property type="entry name" value="alpha/beta-Hydrolases"/>
    <property type="match status" value="1"/>
</dbReference>
<sequence>MRLILVAAAGVLALTSSVAASDRSLPFTPPPVEAYASLPALDQVVLSPDGARLAFIGVTPQGQRRLGVRSLAGEALGAVDLGDKKVRDVFWADNDHVVITTSDYTDVAWVSDRAEFFTAQSFDVRTRRFVTLMRSSSSRGGSTAGLRQSQGTGLFNFIAGPPFQREVDGRIRTFVRSYARDRGLSVFEVDLDSGEGVLRSDFEGVVGPDGKSIARAQWSRDTGRWWLQAKADVGWREIWSGEGFTIDTPSLLGEGMNEGTVLISVPKDGDVELYEAPLAGGDARRVRIDDMVDPAPIYHPLTRKLLGFGAEGEERAEFLFTDDEMARRWQYLEGLFPGQNIRIESATPDYERLVVLTDGASDPGSYAVVDIKQQRLIKVGSRYPGVPGETVGPVRFITYAARDGLGIPAYLTLPRGREARGLPLVVMPHGGPQARDLPGFDYWAQVLASRGYAVLQPQYRGSTGFGLAHIEAGYGEWGRKMQTDLTDGVAHLAREGVIDPGKVCIFGWSYGGYAAMAGVTLDPETYRCAVAGAGVSDLPRMLAWERDQTGGRDTDVMRYWKRFMGASRINDNSIAEVSPARLADRVRAPVLLIHGTDDSVVPYEQSELFRRALEREGKSVDIVELHGEDHWLSRRSGREAVFKAAIAFLERHNPAD</sequence>
<dbReference type="RefSeq" id="WP_291780832.1">
    <property type="nucleotide sequence ID" value="NZ_CP146369.1"/>
</dbReference>
<keyword evidence="1 4" id="KW-0378">Hydrolase</keyword>
<dbReference type="GO" id="GO:0016787">
    <property type="term" value="F:hydrolase activity"/>
    <property type="evidence" value="ECO:0007669"/>
    <property type="project" value="UniProtKB-KW"/>
</dbReference>
<dbReference type="Gene3D" id="3.40.50.1820">
    <property type="entry name" value="alpha/beta hydrolase"/>
    <property type="match status" value="1"/>
</dbReference>
<dbReference type="EMBL" id="CP146369">
    <property type="protein sequence ID" value="WWT54942.1"/>
    <property type="molecule type" value="Genomic_DNA"/>
</dbReference>
<dbReference type="Proteomes" id="UP001363460">
    <property type="component" value="Chromosome"/>
</dbReference>
<dbReference type="EC" id="3.4.-.-" evidence="4"/>
<dbReference type="PANTHER" id="PTHR42776:SF27">
    <property type="entry name" value="DIPEPTIDYL PEPTIDASE FAMILY MEMBER 6"/>
    <property type="match status" value="1"/>
</dbReference>
<keyword evidence="5" id="KW-1185">Reference proteome</keyword>
<dbReference type="SUPFAM" id="SSF82171">
    <property type="entry name" value="DPP6 N-terminal domain-like"/>
    <property type="match status" value="1"/>
</dbReference>
<evidence type="ECO:0000256" key="2">
    <source>
        <dbReference type="SAM" id="SignalP"/>
    </source>
</evidence>